<protein>
    <recommendedName>
        <fullName evidence="4 5">Large ribosomal subunit protein uL10</fullName>
    </recommendedName>
</protein>
<dbReference type="InterPro" id="IPR022973">
    <property type="entry name" value="Ribosomal_uL10_bac"/>
</dbReference>
<dbReference type="Pfam" id="PF00466">
    <property type="entry name" value="Ribosomal_L10"/>
    <property type="match status" value="1"/>
</dbReference>
<evidence type="ECO:0000313" key="6">
    <source>
        <dbReference type="EMBL" id="SHF24433.1"/>
    </source>
</evidence>
<dbReference type="GO" id="GO:0015934">
    <property type="term" value="C:large ribosomal subunit"/>
    <property type="evidence" value="ECO:0007669"/>
    <property type="project" value="InterPro"/>
</dbReference>
<evidence type="ECO:0000256" key="1">
    <source>
        <dbReference type="ARBA" id="ARBA00008889"/>
    </source>
</evidence>
<accession>A0A1M5A2C0</accession>
<keyword evidence="2 5" id="KW-0689">Ribosomal protein</keyword>
<dbReference type="EMBL" id="FQTU01000023">
    <property type="protein sequence ID" value="SHF24433.1"/>
    <property type="molecule type" value="Genomic_DNA"/>
</dbReference>
<reference evidence="6 7" key="1">
    <citation type="submission" date="2016-11" db="EMBL/GenBank/DDBJ databases">
        <authorList>
            <person name="Jaros S."/>
            <person name="Januszkiewicz K."/>
            <person name="Wedrychowicz H."/>
        </authorList>
    </citation>
    <scope>NUCLEOTIDE SEQUENCE [LARGE SCALE GENOMIC DNA]</scope>
    <source>
        <strain evidence="6 7">DSM 14828</strain>
    </source>
</reference>
<dbReference type="Gene3D" id="6.10.250.290">
    <property type="match status" value="1"/>
</dbReference>
<dbReference type="CDD" id="cd05797">
    <property type="entry name" value="Ribosomal_L10"/>
    <property type="match status" value="1"/>
</dbReference>
<dbReference type="GO" id="GO:0070180">
    <property type="term" value="F:large ribosomal subunit rRNA binding"/>
    <property type="evidence" value="ECO:0007669"/>
    <property type="project" value="UniProtKB-UniRule"/>
</dbReference>
<name>A0A1M5A2C0_9FIRM</name>
<dbReference type="InterPro" id="IPR043141">
    <property type="entry name" value="Ribosomal_uL10-like_sf"/>
</dbReference>
<dbReference type="PROSITE" id="PS01109">
    <property type="entry name" value="RIBOSOMAL_L10"/>
    <property type="match status" value="1"/>
</dbReference>
<keyword evidence="5" id="KW-0699">rRNA-binding</keyword>
<dbReference type="SUPFAM" id="SSF160369">
    <property type="entry name" value="Ribosomal protein L10-like"/>
    <property type="match status" value="1"/>
</dbReference>
<dbReference type="AlphaFoldDB" id="A0A1M5A2C0"/>
<keyword evidence="7" id="KW-1185">Reference proteome</keyword>
<evidence type="ECO:0000256" key="3">
    <source>
        <dbReference type="ARBA" id="ARBA00023274"/>
    </source>
</evidence>
<dbReference type="RefSeq" id="WP_341465290.1">
    <property type="nucleotide sequence ID" value="NZ_FQTU01000023.1"/>
</dbReference>
<proteinExistence type="inferred from homology"/>
<gene>
    <name evidence="5" type="primary">rplJ</name>
    <name evidence="6" type="ORF">SAMN02746064_02208</name>
</gene>
<keyword evidence="3 5" id="KW-0687">Ribonucleoprotein</keyword>
<dbReference type="GO" id="GO:0003735">
    <property type="term" value="F:structural constituent of ribosome"/>
    <property type="evidence" value="ECO:0007669"/>
    <property type="project" value="InterPro"/>
</dbReference>
<dbReference type="InterPro" id="IPR002363">
    <property type="entry name" value="Ribosomal_uL10_CS_bac"/>
</dbReference>
<organism evidence="6 7">
    <name type="scientific">Alkalibacter saccharofermentans DSM 14828</name>
    <dbReference type="NCBI Taxonomy" id="1120975"/>
    <lineage>
        <taxon>Bacteria</taxon>
        <taxon>Bacillati</taxon>
        <taxon>Bacillota</taxon>
        <taxon>Clostridia</taxon>
        <taxon>Eubacteriales</taxon>
        <taxon>Eubacteriaceae</taxon>
        <taxon>Alkalibacter</taxon>
    </lineage>
</organism>
<comment type="function">
    <text evidence="5">Forms part of the ribosomal stalk, playing a central role in the interaction of the ribosome with GTP-bound translation factors.</text>
</comment>
<dbReference type="HAMAP" id="MF_00362">
    <property type="entry name" value="Ribosomal_uL10"/>
    <property type="match status" value="1"/>
</dbReference>
<evidence type="ECO:0000313" key="7">
    <source>
        <dbReference type="Proteomes" id="UP000184251"/>
    </source>
</evidence>
<dbReference type="STRING" id="1120975.SAMN02746064_02208"/>
<sequence>MSNRDLKAEVVKEIVEKFQSAQSVVLVDYRGLNVEELDEFRSIARKESVDYKVYKNTMMRFAAKETGNEGLMEHLTGPTAVAFSNEDPVAAAKIVMEFSKKHKAMEVKGGLVGGKIISAEEIKDLADLPPKEVLVAKVLGGLNAPIAGFVGVLQANISGLARVLNQVQEQKEATA</sequence>
<dbReference type="PANTHER" id="PTHR11560">
    <property type="entry name" value="39S RIBOSOMAL PROTEIN L10, MITOCHONDRIAL"/>
    <property type="match status" value="1"/>
</dbReference>
<evidence type="ECO:0000256" key="2">
    <source>
        <dbReference type="ARBA" id="ARBA00022980"/>
    </source>
</evidence>
<comment type="similarity">
    <text evidence="1 5">Belongs to the universal ribosomal protein uL10 family.</text>
</comment>
<dbReference type="Proteomes" id="UP000184251">
    <property type="component" value="Unassembled WGS sequence"/>
</dbReference>
<dbReference type="InterPro" id="IPR047865">
    <property type="entry name" value="Ribosomal_uL10_bac_type"/>
</dbReference>
<comment type="subunit">
    <text evidence="5">Part of the ribosomal stalk of the 50S ribosomal subunit. The N-terminus interacts with L11 and the large rRNA to form the base of the stalk. The C-terminus forms an elongated spine to which L12 dimers bind in a sequential fashion forming a multimeric L10(L12)X complex.</text>
</comment>
<evidence type="ECO:0000256" key="4">
    <source>
        <dbReference type="ARBA" id="ARBA00035202"/>
    </source>
</evidence>
<dbReference type="NCBIfam" id="NF000955">
    <property type="entry name" value="PRK00099.1-1"/>
    <property type="match status" value="1"/>
</dbReference>
<dbReference type="Gene3D" id="3.30.70.1730">
    <property type="match status" value="1"/>
</dbReference>
<keyword evidence="5" id="KW-0694">RNA-binding</keyword>
<dbReference type="GO" id="GO:0006412">
    <property type="term" value="P:translation"/>
    <property type="evidence" value="ECO:0007669"/>
    <property type="project" value="UniProtKB-UniRule"/>
</dbReference>
<dbReference type="InterPro" id="IPR001790">
    <property type="entry name" value="Ribosomal_uL10"/>
</dbReference>
<evidence type="ECO:0000256" key="5">
    <source>
        <dbReference type="HAMAP-Rule" id="MF_00362"/>
    </source>
</evidence>